<evidence type="ECO:0000259" key="6">
    <source>
        <dbReference type="PROSITE" id="PS51194"/>
    </source>
</evidence>
<dbReference type="Gene3D" id="1.20.120.1080">
    <property type="match status" value="1"/>
</dbReference>
<dbReference type="InterPro" id="IPR001650">
    <property type="entry name" value="Helicase_C-like"/>
</dbReference>
<dbReference type="SUPFAM" id="SSF50156">
    <property type="entry name" value="PDZ domain-like"/>
    <property type="match status" value="2"/>
</dbReference>
<dbReference type="Gene3D" id="2.30.42.10">
    <property type="match status" value="1"/>
</dbReference>
<evidence type="ECO:0000256" key="2">
    <source>
        <dbReference type="ARBA" id="ARBA00022801"/>
    </source>
</evidence>
<dbReference type="InterPro" id="IPR027417">
    <property type="entry name" value="P-loop_NTPase"/>
</dbReference>
<dbReference type="PANTHER" id="PTHR18934:SF99">
    <property type="entry name" value="ATP-DEPENDENT RNA HELICASE DHX37-RELATED"/>
    <property type="match status" value="1"/>
</dbReference>
<dbReference type="Proteomes" id="UP000654075">
    <property type="component" value="Unassembled WGS sequence"/>
</dbReference>
<feature type="compositionally biased region" description="Low complexity" evidence="5">
    <location>
        <begin position="334"/>
        <end position="378"/>
    </location>
</feature>
<protein>
    <recommendedName>
        <fullName evidence="6">Helicase C-terminal domain-containing protein</fullName>
    </recommendedName>
</protein>
<sequence>MDAPAQFGRQPERALRATSLRDKRAEVLQCVQQHDICFVEAATGMGKSTLIPQFVLEADPSSVVWQLQPRRLATKRLAEYMGKCQSEVEVGYCVRGDQQASKACRLIYMTTGYFLHFVLHHLQDIQAGNTNSARPEMSSSSSSAASPQLPVSSHRRSRPPGQQQSEQQQQEQQSERQQQSGRQQQEQQQSDRQQQQQEQQEEQQQQEQQQQTAQTNEQQPSQRREVQSSCPLQRRWCTHLFVDEVHEASEEIELVLLLVKLLGQQLGRLPFRVVVLSATLDFQTLHDYFLQPVPSLSASRQQRQQQPPVVSPQSVASVLLHTSPGASTALLDHTPATGTAGTSATSATTAAAATTTSTTPTSTSASAATSAATRTATTERPSSPRAPDREPVQVNSVLATESILTPEAHMATAAAEVMEVSTTTAATEVTLAVTSPSAVQATQVLAIPPATHARTAAAGTTEMLIVPPASDCIMQLHRFNIPCPLPDPDHPDKPPPPLGLRLERYVGADQQHWKVASVAPATQGLAFGLLEVNDRLLEVNNSSMSSVSQQTLDLTMRSRPLSLLIARPSSVSVASKPLQLALETPYEVEVLYLDDLQQHSADLGQDLSNLHFNFNSEKHNAGFGPDPLLLGLAVRLLLHACRSPEHSALVFLPGISEIDFFVKELERAMKDSARQGLNIVVLHSVTLSETIDVPAGPSSSWPTAYIATSIAETSITLPELSVVFDFGLSRFSIFDSYLQMEQLVTRGASQSSGKQRAGRVGRTRPGRAYRLYPRAHWDSMPATDSWGGKGLQRCLESTALLLTKTLVPFLGLELQTCMSLLVRPATEKEIADTLAQLEELDALVPGSDSQPQLTAFGEFAACLALLGPRLSRLVYCGLVFGCARLAIAVAAVHAVKSELFSMPRDLQRSALQEKEPPKPMEKLCLRLDSDHKLGLVFEPWEIEASSWLVLRVNEGSWAFEHDLRAEDELISINSMALQGMSENEILGLLRSRPLELVFERLASAKFDAAPALGSCLDFGVRGRRAYHGRALRTDWGRIGVTPTGSPAVGGEESAVKAASEKAVVGGKA</sequence>
<dbReference type="SUPFAM" id="SSF52540">
    <property type="entry name" value="P-loop containing nucleoside triphosphate hydrolases"/>
    <property type="match status" value="2"/>
</dbReference>
<evidence type="ECO:0000313" key="7">
    <source>
        <dbReference type="EMBL" id="CAE8638463.1"/>
    </source>
</evidence>
<dbReference type="InterPro" id="IPR014001">
    <property type="entry name" value="Helicase_ATP-bd"/>
</dbReference>
<dbReference type="AlphaFoldDB" id="A0A813HL41"/>
<dbReference type="InterPro" id="IPR007502">
    <property type="entry name" value="Helicase-assoc_dom"/>
</dbReference>
<dbReference type="InterPro" id="IPR036034">
    <property type="entry name" value="PDZ_sf"/>
</dbReference>
<accession>A0A813HL41</accession>
<dbReference type="GO" id="GO:0016787">
    <property type="term" value="F:hydrolase activity"/>
    <property type="evidence" value="ECO:0007669"/>
    <property type="project" value="UniProtKB-KW"/>
</dbReference>
<dbReference type="GO" id="GO:0004386">
    <property type="term" value="F:helicase activity"/>
    <property type="evidence" value="ECO:0007669"/>
    <property type="project" value="UniProtKB-KW"/>
</dbReference>
<feature type="region of interest" description="Disordered" evidence="5">
    <location>
        <begin position="129"/>
        <end position="228"/>
    </location>
</feature>
<reference evidence="7" key="1">
    <citation type="submission" date="2021-02" db="EMBL/GenBank/DDBJ databases">
        <authorList>
            <person name="Dougan E. K."/>
            <person name="Rhodes N."/>
            <person name="Thang M."/>
            <person name="Chan C."/>
        </authorList>
    </citation>
    <scope>NUCLEOTIDE SEQUENCE</scope>
</reference>
<dbReference type="CDD" id="cd18791">
    <property type="entry name" value="SF2_C_RHA"/>
    <property type="match status" value="1"/>
</dbReference>
<dbReference type="Gene3D" id="3.40.50.300">
    <property type="entry name" value="P-loop containing nucleotide triphosphate hydrolases"/>
    <property type="match status" value="3"/>
</dbReference>
<evidence type="ECO:0000256" key="5">
    <source>
        <dbReference type="SAM" id="MobiDB-lite"/>
    </source>
</evidence>
<dbReference type="SMART" id="SM00487">
    <property type="entry name" value="DEXDc"/>
    <property type="match status" value="1"/>
</dbReference>
<feature type="compositionally biased region" description="Low complexity" evidence="5">
    <location>
        <begin position="162"/>
        <end position="221"/>
    </location>
</feature>
<keyword evidence="4" id="KW-0067">ATP-binding</keyword>
<feature type="compositionally biased region" description="Low complexity" evidence="5">
    <location>
        <begin position="132"/>
        <end position="152"/>
    </location>
</feature>
<dbReference type="GO" id="GO:0005524">
    <property type="term" value="F:ATP binding"/>
    <property type="evidence" value="ECO:0007669"/>
    <property type="project" value="UniProtKB-KW"/>
</dbReference>
<dbReference type="PANTHER" id="PTHR18934">
    <property type="entry name" value="ATP-DEPENDENT RNA HELICASE"/>
    <property type="match status" value="1"/>
</dbReference>
<keyword evidence="3" id="KW-0347">Helicase</keyword>
<comment type="caution">
    <text evidence="7">The sequence shown here is derived from an EMBL/GenBank/DDBJ whole genome shotgun (WGS) entry which is preliminary data.</text>
</comment>
<dbReference type="PROSITE" id="PS51194">
    <property type="entry name" value="HELICASE_CTER"/>
    <property type="match status" value="1"/>
</dbReference>
<feature type="domain" description="Helicase C-terminal" evidence="6">
    <location>
        <begin position="633"/>
        <end position="815"/>
    </location>
</feature>
<dbReference type="GO" id="GO:0003723">
    <property type="term" value="F:RNA binding"/>
    <property type="evidence" value="ECO:0007669"/>
    <property type="project" value="TreeGrafter"/>
</dbReference>
<keyword evidence="1" id="KW-0547">Nucleotide-binding</keyword>
<name>A0A813HL41_POLGL</name>
<keyword evidence="8" id="KW-1185">Reference proteome</keyword>
<gene>
    <name evidence="7" type="ORF">PGLA1383_LOCUS53639</name>
</gene>
<dbReference type="InterPro" id="IPR001478">
    <property type="entry name" value="PDZ"/>
</dbReference>
<dbReference type="EMBL" id="CAJNNV010031969">
    <property type="protein sequence ID" value="CAE8638463.1"/>
    <property type="molecule type" value="Genomic_DNA"/>
</dbReference>
<keyword evidence="2" id="KW-0378">Hydrolase</keyword>
<evidence type="ECO:0000256" key="4">
    <source>
        <dbReference type="ARBA" id="ARBA00022840"/>
    </source>
</evidence>
<dbReference type="SMART" id="SM00490">
    <property type="entry name" value="HELICc"/>
    <property type="match status" value="1"/>
</dbReference>
<dbReference type="SMART" id="SM00228">
    <property type="entry name" value="PDZ"/>
    <property type="match status" value="2"/>
</dbReference>
<proteinExistence type="predicted"/>
<dbReference type="Pfam" id="PF00271">
    <property type="entry name" value="Helicase_C"/>
    <property type="match status" value="1"/>
</dbReference>
<feature type="region of interest" description="Disordered" evidence="5">
    <location>
        <begin position="327"/>
        <end position="394"/>
    </location>
</feature>
<evidence type="ECO:0000256" key="3">
    <source>
        <dbReference type="ARBA" id="ARBA00022806"/>
    </source>
</evidence>
<evidence type="ECO:0000313" key="8">
    <source>
        <dbReference type="Proteomes" id="UP000654075"/>
    </source>
</evidence>
<dbReference type="SMART" id="SM00847">
    <property type="entry name" value="HA2"/>
    <property type="match status" value="1"/>
</dbReference>
<organism evidence="7 8">
    <name type="scientific">Polarella glacialis</name>
    <name type="common">Dinoflagellate</name>
    <dbReference type="NCBI Taxonomy" id="89957"/>
    <lineage>
        <taxon>Eukaryota</taxon>
        <taxon>Sar</taxon>
        <taxon>Alveolata</taxon>
        <taxon>Dinophyceae</taxon>
        <taxon>Suessiales</taxon>
        <taxon>Suessiaceae</taxon>
        <taxon>Polarella</taxon>
    </lineage>
</organism>
<evidence type="ECO:0000256" key="1">
    <source>
        <dbReference type="ARBA" id="ARBA00022741"/>
    </source>
</evidence>